<dbReference type="NCBIfam" id="NF000663">
    <property type="entry name" value="PRK00031.2-1"/>
    <property type="match status" value="1"/>
</dbReference>
<dbReference type="CDD" id="cd16325">
    <property type="entry name" value="LolA"/>
    <property type="match status" value="1"/>
</dbReference>
<gene>
    <name evidence="1" type="ORF">MNB_SM-5-333</name>
</gene>
<dbReference type="PANTHER" id="PTHR35869">
    <property type="entry name" value="OUTER-MEMBRANE LIPOPROTEIN CARRIER PROTEIN"/>
    <property type="match status" value="1"/>
</dbReference>
<dbReference type="EMBL" id="FPHH01000082">
    <property type="protein sequence ID" value="SFV64579.1"/>
    <property type="molecule type" value="Genomic_DNA"/>
</dbReference>
<protein>
    <submittedName>
        <fullName evidence="1">Outer membrane lipoprotein carrier protein LolA</fullName>
    </submittedName>
</protein>
<evidence type="ECO:0000313" key="1">
    <source>
        <dbReference type="EMBL" id="SFV64579.1"/>
    </source>
</evidence>
<accession>A0A1W1CFM9</accession>
<reference evidence="1" key="1">
    <citation type="submission" date="2016-10" db="EMBL/GenBank/DDBJ databases">
        <authorList>
            <person name="de Groot N.N."/>
        </authorList>
    </citation>
    <scope>NUCLEOTIDE SEQUENCE</scope>
</reference>
<dbReference type="Pfam" id="PF03548">
    <property type="entry name" value="LolA"/>
    <property type="match status" value="1"/>
</dbReference>
<organism evidence="1">
    <name type="scientific">hydrothermal vent metagenome</name>
    <dbReference type="NCBI Taxonomy" id="652676"/>
    <lineage>
        <taxon>unclassified sequences</taxon>
        <taxon>metagenomes</taxon>
        <taxon>ecological metagenomes</taxon>
    </lineage>
</organism>
<dbReference type="InterPro" id="IPR004564">
    <property type="entry name" value="OM_lipoprot_carrier_LolA-like"/>
</dbReference>
<dbReference type="InterPro" id="IPR029046">
    <property type="entry name" value="LolA/LolB/LppX"/>
</dbReference>
<dbReference type="AlphaFoldDB" id="A0A1W1CFM9"/>
<dbReference type="Gene3D" id="2.50.20.10">
    <property type="entry name" value="Lipoprotein localisation LolA/LolB/LppX"/>
    <property type="match status" value="1"/>
</dbReference>
<dbReference type="PANTHER" id="PTHR35869:SF1">
    <property type="entry name" value="OUTER-MEMBRANE LIPOPROTEIN CARRIER PROTEIN"/>
    <property type="match status" value="1"/>
</dbReference>
<name>A0A1W1CFM9_9ZZZZ</name>
<sequence length="171" mass="20266">MRKLLFLALITVSAQASIQNIQYFEANFTQNIVDDKNKTITYKGYVKAAKPQYALWQYKSPVNKQVYILPHKIIVVEPELEQAIIKRLGNNFDFFSLMKNATKIDKQHYIANFREKKYLLTMDKDRLISISYKDEFDNSINIEFTNEKIDKKIEKKSFIPKIPKDYDLIRE</sequence>
<dbReference type="SUPFAM" id="SSF89392">
    <property type="entry name" value="Prokaryotic lipoproteins and lipoprotein localization factors"/>
    <property type="match status" value="1"/>
</dbReference>
<keyword evidence="1" id="KW-0449">Lipoprotein</keyword>
<proteinExistence type="predicted"/>